<dbReference type="InterPro" id="IPR023393">
    <property type="entry name" value="START-like_dom_sf"/>
</dbReference>
<evidence type="ECO:0000313" key="1">
    <source>
        <dbReference type="EMBL" id="GFH49972.1"/>
    </source>
</evidence>
<organism evidence="1 2">
    <name type="scientific">Chaetoceros tenuissimus</name>
    <dbReference type="NCBI Taxonomy" id="426638"/>
    <lineage>
        <taxon>Eukaryota</taxon>
        <taxon>Sar</taxon>
        <taxon>Stramenopiles</taxon>
        <taxon>Ochrophyta</taxon>
        <taxon>Bacillariophyta</taxon>
        <taxon>Coscinodiscophyceae</taxon>
        <taxon>Chaetocerotophycidae</taxon>
        <taxon>Chaetocerotales</taxon>
        <taxon>Chaetocerotaceae</taxon>
        <taxon>Chaetoceros</taxon>
    </lineage>
</organism>
<proteinExistence type="predicted"/>
<gene>
    <name evidence="1" type="ORF">CTEN210_06448</name>
</gene>
<protein>
    <recommendedName>
        <fullName evidence="3">START domain-containing protein</fullName>
    </recommendedName>
</protein>
<comment type="caution">
    <text evidence="1">The sequence shown here is derived from an EMBL/GenBank/DDBJ whole genome shotgun (WGS) entry which is preliminary data.</text>
</comment>
<accession>A0AAD3CQ13</accession>
<evidence type="ECO:0000313" key="2">
    <source>
        <dbReference type="Proteomes" id="UP001054902"/>
    </source>
</evidence>
<evidence type="ECO:0008006" key="3">
    <source>
        <dbReference type="Google" id="ProtNLM"/>
    </source>
</evidence>
<sequence length="286" mass="32798">MSRVVHFMILIPVMISIFVHYKIILPPTKWATNTGGSLLGEEYLQSKQDAFQYAAKAVKEGYSIWNEPSTNWETMYKNIENQLHVESRRITQGPFAKSGILLTRATGTIEGANAEKVYNHFITPEGLLLLDPSMDVKKAAEYIERYTKDNGTYLDVHKSYNPMPPGITDRYHLVLNGYYTKEKFFFCKSIVHDAIPGSSPYFHFANETESTLNEPINDEHGVRAVNTFYFHIEPTLDKKSSIVRMVNFVDFQMGSTPMNWLISKGFFPGVFERMEEMFGDRSGEQE</sequence>
<dbReference type="Gene3D" id="3.30.530.20">
    <property type="match status" value="1"/>
</dbReference>
<dbReference type="Proteomes" id="UP001054902">
    <property type="component" value="Unassembled WGS sequence"/>
</dbReference>
<keyword evidence="2" id="KW-1185">Reference proteome</keyword>
<dbReference type="AlphaFoldDB" id="A0AAD3CQ13"/>
<dbReference type="SUPFAM" id="SSF55961">
    <property type="entry name" value="Bet v1-like"/>
    <property type="match status" value="1"/>
</dbReference>
<dbReference type="EMBL" id="BLLK01000038">
    <property type="protein sequence ID" value="GFH49972.1"/>
    <property type="molecule type" value="Genomic_DNA"/>
</dbReference>
<name>A0AAD3CQ13_9STRA</name>
<reference evidence="1 2" key="1">
    <citation type="journal article" date="2021" name="Sci. Rep.">
        <title>The genome of the diatom Chaetoceros tenuissimus carries an ancient integrated fragment of an extant virus.</title>
        <authorList>
            <person name="Hongo Y."/>
            <person name="Kimura K."/>
            <person name="Takaki Y."/>
            <person name="Yoshida Y."/>
            <person name="Baba S."/>
            <person name="Kobayashi G."/>
            <person name="Nagasaki K."/>
            <person name="Hano T."/>
            <person name="Tomaru Y."/>
        </authorList>
    </citation>
    <scope>NUCLEOTIDE SEQUENCE [LARGE SCALE GENOMIC DNA]</scope>
    <source>
        <strain evidence="1 2">NIES-3715</strain>
    </source>
</reference>